<dbReference type="PANTHER" id="PTHR46936:SF1">
    <property type="entry name" value="ARABINOSYLTRANSFERASE XEG113"/>
    <property type="match status" value="1"/>
</dbReference>
<accession>A0A7S0NIY4</accession>
<dbReference type="PANTHER" id="PTHR46936">
    <property type="entry name" value="ARABINOSYLTRANSFERASE XEG113"/>
    <property type="match status" value="1"/>
</dbReference>
<gene>
    <name evidence="2" type="ORF">MCOM1403_LOCUS4315</name>
</gene>
<name>A0A7S0NIY4_MICPS</name>
<feature type="domain" description="Nucleotide-diphospho-sugar transferase" evidence="1">
    <location>
        <begin position="2"/>
        <end position="148"/>
    </location>
</feature>
<dbReference type="GO" id="GO:0005794">
    <property type="term" value="C:Golgi apparatus"/>
    <property type="evidence" value="ECO:0007669"/>
    <property type="project" value="TreeGrafter"/>
</dbReference>
<dbReference type="GO" id="GO:0052325">
    <property type="term" value="P:cell wall pectin biosynthetic process"/>
    <property type="evidence" value="ECO:0007669"/>
    <property type="project" value="TreeGrafter"/>
</dbReference>
<dbReference type="Pfam" id="PF03407">
    <property type="entry name" value="Nucleotid_trans"/>
    <property type="match status" value="1"/>
</dbReference>
<evidence type="ECO:0000313" key="2">
    <source>
        <dbReference type="EMBL" id="CAD8516889.1"/>
    </source>
</evidence>
<organism evidence="2">
    <name type="scientific">Micromonas pusilla</name>
    <name type="common">Picoplanktonic green alga</name>
    <name type="synonym">Chromulina pusilla</name>
    <dbReference type="NCBI Taxonomy" id="38833"/>
    <lineage>
        <taxon>Eukaryota</taxon>
        <taxon>Viridiplantae</taxon>
        <taxon>Chlorophyta</taxon>
        <taxon>Mamiellophyceae</taxon>
        <taxon>Mamiellales</taxon>
        <taxon>Mamiellaceae</taxon>
        <taxon>Micromonas</taxon>
    </lineage>
</organism>
<proteinExistence type="predicted"/>
<dbReference type="EMBL" id="HBEQ01005454">
    <property type="protein sequence ID" value="CAD8516889.1"/>
    <property type="molecule type" value="Transcribed_RNA"/>
</dbReference>
<reference evidence="2" key="1">
    <citation type="submission" date="2021-01" db="EMBL/GenBank/DDBJ databases">
        <authorList>
            <person name="Corre E."/>
            <person name="Pelletier E."/>
            <person name="Niang G."/>
            <person name="Scheremetjew M."/>
            <person name="Finn R."/>
            <person name="Kale V."/>
            <person name="Holt S."/>
            <person name="Cochrane G."/>
            <person name="Meng A."/>
            <person name="Brown T."/>
            <person name="Cohen L."/>
        </authorList>
    </citation>
    <scope>NUCLEOTIDE SEQUENCE</scope>
    <source>
        <strain evidence="2">CCMP1723</strain>
    </source>
</reference>
<evidence type="ECO:0000259" key="1">
    <source>
        <dbReference type="Pfam" id="PF03407"/>
    </source>
</evidence>
<dbReference type="InterPro" id="IPR005069">
    <property type="entry name" value="Nucl-diP-sugar_transferase"/>
</dbReference>
<protein>
    <recommendedName>
        <fullName evidence="1">Nucleotide-diphospho-sugar transferase domain-containing protein</fullName>
    </recommendedName>
</protein>
<dbReference type="GO" id="GO:0052636">
    <property type="term" value="F:arabinosyltransferase activity"/>
    <property type="evidence" value="ECO:0007669"/>
    <property type="project" value="TreeGrafter"/>
</dbReference>
<dbReference type="InterPro" id="IPR053250">
    <property type="entry name" value="Glycosyltransferase_77"/>
</dbReference>
<sequence length="472" mass="50682">MVSSDNLSPLSDKNEGAAYARGGIFNTGVVFLKHTENAKAFAEAWNDNLNQDEGRFAPLTSDQQVFNAMVRREGHWPGLELKALPDGFPVTRVLVGNGLPNGEAFNLGVLPVALFQPGHVAFLQRVKEVLPDFNGPYGVHATYTFDGSTSSAKRLRFAEAGLWDPSADDAQVGLGGVEADDATFHAGGVPRVLTWDPAVATRGIDESVPNIGSHLEAGGRQLELLRDAIAMAQLTNRTLAVPRFTCFCDKVWGGHDNIFNFNCHYPGSKDSGHIPGPCPMDHFVSPAKLRESGVAFVALEELRRAPYEFGGDDFGAVRVEFKENADAGGGETVVTAGGGRGVTLPVGADSAVVVDALGKLRDVPLLKFTGEMPRFAGFTTQRAAREFNARVTNIAMKSAPEWCSECHPQGCRELIPADVITSGRLKPVRNVHDQFCADFKQPEPLRTVGKESFLAMAGGLVDSTTMTEDDGL</sequence>
<dbReference type="AlphaFoldDB" id="A0A7S0NIY4"/>